<dbReference type="PROSITE" id="PS50111">
    <property type="entry name" value="CHEMOTAXIS_TRANSDUC_2"/>
    <property type="match status" value="1"/>
</dbReference>
<feature type="domain" description="Methyl-accepting transducer" evidence="5">
    <location>
        <begin position="250"/>
        <end position="472"/>
    </location>
</feature>
<feature type="transmembrane region" description="Helical" evidence="4">
    <location>
        <begin position="73"/>
        <end position="95"/>
    </location>
</feature>
<dbReference type="InterPro" id="IPR004089">
    <property type="entry name" value="MCPsignal_dom"/>
</dbReference>
<dbReference type="GO" id="GO:0005886">
    <property type="term" value="C:plasma membrane"/>
    <property type="evidence" value="ECO:0007669"/>
    <property type="project" value="TreeGrafter"/>
</dbReference>
<dbReference type="GO" id="GO:0004888">
    <property type="term" value="F:transmembrane signaling receptor activity"/>
    <property type="evidence" value="ECO:0007669"/>
    <property type="project" value="TreeGrafter"/>
</dbReference>
<evidence type="ECO:0000259" key="5">
    <source>
        <dbReference type="PROSITE" id="PS50111"/>
    </source>
</evidence>
<keyword evidence="1" id="KW-0145">Chemotaxis</keyword>
<keyword evidence="4" id="KW-1133">Transmembrane helix</keyword>
<keyword evidence="3" id="KW-0807">Transducer</keyword>
<feature type="transmembrane region" description="Helical" evidence="4">
    <location>
        <begin position="21"/>
        <end position="42"/>
    </location>
</feature>
<feature type="transmembrane region" description="Helical" evidence="4">
    <location>
        <begin position="101"/>
        <end position="120"/>
    </location>
</feature>
<dbReference type="OrthoDB" id="371102at2"/>
<evidence type="ECO:0000256" key="4">
    <source>
        <dbReference type="SAM" id="Phobius"/>
    </source>
</evidence>
<dbReference type="RefSeq" id="WP_149484570.1">
    <property type="nucleotide sequence ID" value="NZ_CP036150.1"/>
</dbReference>
<keyword evidence="7" id="KW-1185">Reference proteome</keyword>
<proteinExistence type="inferred from homology"/>
<accession>A0A5C1QGD5</accession>
<dbReference type="KEGG" id="ock:EXM22_00205"/>
<protein>
    <recommendedName>
        <fullName evidence="5">Methyl-accepting transducer domain-containing protein</fullName>
    </recommendedName>
</protein>
<dbReference type="SMART" id="SM00283">
    <property type="entry name" value="MA"/>
    <property type="match status" value="1"/>
</dbReference>
<dbReference type="InterPro" id="IPR051310">
    <property type="entry name" value="MCP_chemotaxis"/>
</dbReference>
<dbReference type="Proteomes" id="UP000324209">
    <property type="component" value="Chromosome"/>
</dbReference>
<feature type="transmembrane region" description="Helical" evidence="4">
    <location>
        <begin position="127"/>
        <end position="149"/>
    </location>
</feature>
<name>A0A5C1QGD5_9SPIO</name>
<gene>
    <name evidence="6" type="ORF">EXM22_00205</name>
</gene>
<dbReference type="Pfam" id="PF00015">
    <property type="entry name" value="MCPsignal"/>
    <property type="match status" value="1"/>
</dbReference>
<dbReference type="AlphaFoldDB" id="A0A5C1QGD5"/>
<dbReference type="Gene3D" id="1.10.287.950">
    <property type="entry name" value="Methyl-accepting chemotaxis protein"/>
    <property type="match status" value="1"/>
</dbReference>
<sequence length="532" mass="58644">MDLLSSAYESASYEVRMKASVNFLIQLIVTVLMIPLGIIQVLEGRITTAVVLFILSFLFVFTLILLKKGHFDLSSYVFSISMMLLLILFTWLNGYKGERSIFQYALNLLLALLIASFQIRNKKHVQYLGIASILSYWLFVLFVIITGAYKNSEITLMNQLSSVSFVYMVSAFIIISNKNIFYMVTEDVLNKFNESENHSRRMISLVETVSKQIDRAVGLKESAEETGMAVTLIENRVEKILESVENLKGGFSNTGQALEAIGSSLDELKDKAQDQSANVAESSAAIEEMVASIKSVSQTIQVRKKNVESLLLTSQNGEEVIKQTESSFNGVIDQISTIRDMTSLISGIAAQTNLLAMNAAIEAAHAGDAGRGFAVVADEIRKLAENSSGNAKKISENLKTMINSIEKTGSQVKQSGTSFGEIREEIDSVVRAMDDIYSSTEELNTGSTEILRTTTSLNELTSSVMESVNEVAQDKSTIDTNLARNKQLSIDLGHVAEDIKRDSDEIRVSSDKVLDMAETLAEQSETLKKEIV</sequence>
<keyword evidence="4" id="KW-0812">Transmembrane</keyword>
<keyword evidence="4" id="KW-0472">Membrane</keyword>
<dbReference type="EMBL" id="CP036150">
    <property type="protein sequence ID" value="QEN06487.1"/>
    <property type="molecule type" value="Genomic_DNA"/>
</dbReference>
<evidence type="ECO:0000256" key="3">
    <source>
        <dbReference type="PROSITE-ProRule" id="PRU00284"/>
    </source>
</evidence>
<evidence type="ECO:0000313" key="7">
    <source>
        <dbReference type="Proteomes" id="UP000324209"/>
    </source>
</evidence>
<evidence type="ECO:0000313" key="6">
    <source>
        <dbReference type="EMBL" id="QEN06487.1"/>
    </source>
</evidence>
<dbReference type="GO" id="GO:0007165">
    <property type="term" value="P:signal transduction"/>
    <property type="evidence" value="ECO:0007669"/>
    <property type="project" value="UniProtKB-KW"/>
</dbReference>
<feature type="transmembrane region" description="Helical" evidence="4">
    <location>
        <begin position="48"/>
        <end position="66"/>
    </location>
</feature>
<evidence type="ECO:0000256" key="2">
    <source>
        <dbReference type="ARBA" id="ARBA00029447"/>
    </source>
</evidence>
<comment type="similarity">
    <text evidence="2">Belongs to the methyl-accepting chemotaxis (MCP) protein family.</text>
</comment>
<dbReference type="PANTHER" id="PTHR43531">
    <property type="entry name" value="PROTEIN ICFG"/>
    <property type="match status" value="1"/>
</dbReference>
<dbReference type="PANTHER" id="PTHR43531:SF11">
    <property type="entry name" value="METHYL-ACCEPTING CHEMOTAXIS PROTEIN 3"/>
    <property type="match status" value="1"/>
</dbReference>
<evidence type="ECO:0000256" key="1">
    <source>
        <dbReference type="ARBA" id="ARBA00022500"/>
    </source>
</evidence>
<dbReference type="GO" id="GO:0006935">
    <property type="term" value="P:chemotaxis"/>
    <property type="evidence" value="ECO:0007669"/>
    <property type="project" value="UniProtKB-KW"/>
</dbReference>
<reference evidence="6 7" key="1">
    <citation type="submission" date="2019-02" db="EMBL/GenBank/DDBJ databases">
        <title>Complete Genome Sequence and Methylome Analysis of free living Spirochaetas.</title>
        <authorList>
            <person name="Fomenkov A."/>
            <person name="Dubinina G."/>
            <person name="Leshcheva N."/>
            <person name="Mikheeva N."/>
            <person name="Grabovich M."/>
            <person name="Vincze T."/>
            <person name="Roberts R.J."/>
        </authorList>
    </citation>
    <scope>NUCLEOTIDE SEQUENCE [LARGE SCALE GENOMIC DNA]</scope>
    <source>
        <strain evidence="6 7">K2</strain>
    </source>
</reference>
<organism evidence="6 7">
    <name type="scientific">Oceanispirochaeta crateris</name>
    <dbReference type="NCBI Taxonomy" id="2518645"/>
    <lineage>
        <taxon>Bacteria</taxon>
        <taxon>Pseudomonadati</taxon>
        <taxon>Spirochaetota</taxon>
        <taxon>Spirochaetia</taxon>
        <taxon>Spirochaetales</taxon>
        <taxon>Spirochaetaceae</taxon>
        <taxon>Oceanispirochaeta</taxon>
    </lineage>
</organism>
<dbReference type="SUPFAM" id="SSF58104">
    <property type="entry name" value="Methyl-accepting chemotaxis protein (MCP) signaling domain"/>
    <property type="match status" value="1"/>
</dbReference>
<feature type="transmembrane region" description="Helical" evidence="4">
    <location>
        <begin position="155"/>
        <end position="175"/>
    </location>
</feature>